<reference evidence="3" key="2">
    <citation type="journal article" date="2015" name="Gigascience">
        <title>Reconstructing a comprehensive transcriptome assembly of a white-pupal translocated strain of the pest fruit fly Bactrocera cucurbitae.</title>
        <authorList>
            <person name="Sim S.B."/>
            <person name="Calla B."/>
            <person name="Hall B."/>
            <person name="DeRego T."/>
            <person name="Geib S.M."/>
        </authorList>
    </citation>
    <scope>NUCLEOTIDE SEQUENCE</scope>
</reference>
<evidence type="ECO:0000256" key="1">
    <source>
        <dbReference type="SAM" id="MobiDB-lite"/>
    </source>
</evidence>
<sequence>MDLEDNASPITPFIPITIRDCSLDFDADNSDVDPDDNCTLTPLLRRLNTVQTILTPKSMLRAAAKSPAVTPTIINGRLAPPQLQPHYSKSPQRRGSPLAGFRRLRSPRTSAVLGSHSTHLEVPTQRNVTAANIAGCSARNNSTVKNLAERRHCRKLGLKELQRRYAVPFEVHVVPKPLSPRVGYLLRRVGMIKYRSIFQMEEVDYVVFCTLSEGDLQQLGIANADDRGEIFKAVLMADVLIRDWL</sequence>
<dbReference type="InterPro" id="IPR013761">
    <property type="entry name" value="SAM/pointed_sf"/>
</dbReference>
<feature type="domain" description="SAM" evidence="2">
    <location>
        <begin position="181"/>
        <end position="234"/>
    </location>
</feature>
<feature type="region of interest" description="Disordered" evidence="1">
    <location>
        <begin position="78"/>
        <end position="101"/>
    </location>
</feature>
<evidence type="ECO:0000313" key="3">
    <source>
        <dbReference type="EMBL" id="JAD03080.1"/>
    </source>
</evidence>
<name>A0A0A1WX27_ZEUCU</name>
<organism evidence="3">
    <name type="scientific">Zeugodacus cucurbitae</name>
    <name type="common">Melon fruit fly</name>
    <name type="synonym">Bactrocera cucurbitae</name>
    <dbReference type="NCBI Taxonomy" id="28588"/>
    <lineage>
        <taxon>Eukaryota</taxon>
        <taxon>Metazoa</taxon>
        <taxon>Ecdysozoa</taxon>
        <taxon>Arthropoda</taxon>
        <taxon>Hexapoda</taxon>
        <taxon>Insecta</taxon>
        <taxon>Pterygota</taxon>
        <taxon>Neoptera</taxon>
        <taxon>Endopterygota</taxon>
        <taxon>Diptera</taxon>
        <taxon>Brachycera</taxon>
        <taxon>Muscomorpha</taxon>
        <taxon>Tephritoidea</taxon>
        <taxon>Tephritidae</taxon>
        <taxon>Zeugodacus</taxon>
        <taxon>Zeugodacus</taxon>
    </lineage>
</organism>
<accession>A0A0A1WX27</accession>
<proteinExistence type="predicted"/>
<dbReference type="EMBL" id="GBXI01011212">
    <property type="protein sequence ID" value="JAD03080.1"/>
    <property type="molecule type" value="Transcribed_RNA"/>
</dbReference>
<evidence type="ECO:0000259" key="2">
    <source>
        <dbReference type="Pfam" id="PF00536"/>
    </source>
</evidence>
<dbReference type="SUPFAM" id="SSF47769">
    <property type="entry name" value="SAM/Pointed domain"/>
    <property type="match status" value="1"/>
</dbReference>
<dbReference type="Pfam" id="PF00536">
    <property type="entry name" value="SAM_1"/>
    <property type="match status" value="1"/>
</dbReference>
<protein>
    <submittedName>
        <fullName evidence="3">Ankyrin repeat and SAM domain-containing protein 6</fullName>
    </submittedName>
</protein>
<gene>
    <name evidence="3" type="primary">Anks6_1</name>
    <name evidence="3" type="ORF">g.11063</name>
</gene>
<reference evidence="3" key="1">
    <citation type="submission" date="2014-11" db="EMBL/GenBank/DDBJ databases">
        <authorList>
            <person name="Geib S."/>
        </authorList>
    </citation>
    <scope>NUCLEOTIDE SEQUENCE</scope>
</reference>
<dbReference type="AlphaFoldDB" id="A0A0A1WX27"/>
<dbReference type="InterPro" id="IPR001660">
    <property type="entry name" value="SAM"/>
</dbReference>
<dbReference type="Gene3D" id="1.10.150.50">
    <property type="entry name" value="Transcription Factor, Ets-1"/>
    <property type="match status" value="1"/>
</dbReference>